<protein>
    <submittedName>
        <fullName evidence="1">Unannotated protein</fullName>
    </submittedName>
</protein>
<reference evidence="1" key="1">
    <citation type="submission" date="2020-05" db="EMBL/GenBank/DDBJ databases">
        <authorList>
            <person name="Chiriac C."/>
            <person name="Salcher M."/>
            <person name="Ghai R."/>
            <person name="Kavagutti S V."/>
        </authorList>
    </citation>
    <scope>NUCLEOTIDE SEQUENCE</scope>
</reference>
<accession>A0A6J6KVM6</accession>
<proteinExistence type="predicted"/>
<name>A0A6J6KVM6_9ZZZZ</name>
<evidence type="ECO:0000313" key="1">
    <source>
        <dbReference type="EMBL" id="CAB4653880.1"/>
    </source>
</evidence>
<dbReference type="AlphaFoldDB" id="A0A6J6KVM6"/>
<gene>
    <name evidence="1" type="ORF">UFOPK2242_00567</name>
</gene>
<dbReference type="EMBL" id="CAEZWM010000051">
    <property type="protein sequence ID" value="CAB4653880.1"/>
    <property type="molecule type" value="Genomic_DNA"/>
</dbReference>
<organism evidence="1">
    <name type="scientific">freshwater metagenome</name>
    <dbReference type="NCBI Taxonomy" id="449393"/>
    <lineage>
        <taxon>unclassified sequences</taxon>
        <taxon>metagenomes</taxon>
        <taxon>ecological metagenomes</taxon>
    </lineage>
</organism>
<sequence length="175" mass="18838">MPCSTLPTRSAPTSAAFVKIPPPTRMKSAIRDPPNPNPMRIAEEVFWKSMMMIVAPSRPRPTVNIPATPPVRNATLSASAIEPLRAAAAVRTFPRTARLIPMKPVSPDMNAPAMNARVLKVPALAIDERPALPVRPRMSSGCSALVEVKKTTTATGIRITAIVRNCLLRYAIAPS</sequence>